<name>A0A239EZ30_9ACTN</name>
<feature type="active site" evidence="5">
    <location>
        <position position="32"/>
    </location>
</feature>
<dbReference type="Gene3D" id="3.40.50.2300">
    <property type="match status" value="1"/>
</dbReference>
<dbReference type="EC" id="3.1.3.48" evidence="2"/>
<dbReference type="PANTHER" id="PTHR11717">
    <property type="entry name" value="LOW MOLECULAR WEIGHT PROTEIN TYROSINE PHOSPHATASE"/>
    <property type="match status" value="1"/>
</dbReference>
<evidence type="ECO:0000256" key="3">
    <source>
        <dbReference type="ARBA" id="ARBA00022801"/>
    </source>
</evidence>
<dbReference type="CDD" id="cd16343">
    <property type="entry name" value="LMWPTP"/>
    <property type="match status" value="1"/>
</dbReference>
<evidence type="ECO:0000259" key="6">
    <source>
        <dbReference type="SMART" id="SM00226"/>
    </source>
</evidence>
<evidence type="ECO:0000256" key="5">
    <source>
        <dbReference type="PIRSR" id="PIRSR617867-1"/>
    </source>
</evidence>
<feature type="active site" description="Nucleophile" evidence="5">
    <location>
        <position position="26"/>
    </location>
</feature>
<dbReference type="Proteomes" id="UP000198318">
    <property type="component" value="Unassembled WGS sequence"/>
</dbReference>
<dbReference type="PANTHER" id="PTHR11717:SF7">
    <property type="entry name" value="LOW MOLECULAR WEIGHT PHOSPHOTYROSINE PROTEIN PHOSPHATASE"/>
    <property type="match status" value="1"/>
</dbReference>
<keyword evidence="8" id="KW-1185">Reference proteome</keyword>
<dbReference type="InterPro" id="IPR050438">
    <property type="entry name" value="LMW_PTPase"/>
</dbReference>
<protein>
    <recommendedName>
        <fullName evidence="2">protein-tyrosine-phosphatase</fullName>
        <ecNumber evidence="2">3.1.3.48</ecNumber>
    </recommendedName>
</protein>
<keyword evidence="3" id="KW-0378">Hydrolase</keyword>
<dbReference type="EMBL" id="FZOR01000005">
    <property type="protein sequence ID" value="SNS49847.1"/>
    <property type="molecule type" value="Genomic_DNA"/>
</dbReference>
<evidence type="ECO:0000313" key="8">
    <source>
        <dbReference type="Proteomes" id="UP000198318"/>
    </source>
</evidence>
<proteinExistence type="inferred from homology"/>
<evidence type="ECO:0000313" key="7">
    <source>
        <dbReference type="EMBL" id="SNS49847.1"/>
    </source>
</evidence>
<evidence type="ECO:0000256" key="4">
    <source>
        <dbReference type="ARBA" id="ARBA00022912"/>
    </source>
</evidence>
<dbReference type="PRINTS" id="PR00719">
    <property type="entry name" value="LMWPTPASE"/>
</dbReference>
<dbReference type="InterPro" id="IPR023485">
    <property type="entry name" value="Ptyr_pPase"/>
</dbReference>
<organism evidence="7 8">
    <name type="scientific">Actinomadura meyerae</name>
    <dbReference type="NCBI Taxonomy" id="240840"/>
    <lineage>
        <taxon>Bacteria</taxon>
        <taxon>Bacillati</taxon>
        <taxon>Actinomycetota</taxon>
        <taxon>Actinomycetes</taxon>
        <taxon>Streptosporangiales</taxon>
        <taxon>Thermomonosporaceae</taxon>
        <taxon>Actinomadura</taxon>
    </lineage>
</organism>
<feature type="active site" description="Proton donor" evidence="5">
    <location>
        <position position="142"/>
    </location>
</feature>
<gene>
    <name evidence="7" type="ORF">SAMN05443665_100572</name>
</gene>
<dbReference type="GO" id="GO:0004725">
    <property type="term" value="F:protein tyrosine phosphatase activity"/>
    <property type="evidence" value="ECO:0007669"/>
    <property type="project" value="UniProtKB-EC"/>
</dbReference>
<dbReference type="SMART" id="SM00226">
    <property type="entry name" value="LMWPc"/>
    <property type="match status" value="1"/>
</dbReference>
<dbReference type="AlphaFoldDB" id="A0A239EZ30"/>
<dbReference type="InterPro" id="IPR036196">
    <property type="entry name" value="Ptyr_pPase_sf"/>
</dbReference>
<sequence>MTAPSSLKDAVLGHDGAMPYRVTFVCTGNICRSPMAEAVLRHHVEEEGLDVEVDSSGTGGWHVGDGADERTVAALERAGYRSAHIARQFEPSWFGRYDLILALDGGHLAALRSMAPDEEARGKIRLLREFDPDAAGDLDVPDPYYSGREEFDLVLGQVEAAMPGLLEEIRAALKEG</sequence>
<evidence type="ECO:0000256" key="1">
    <source>
        <dbReference type="ARBA" id="ARBA00011063"/>
    </source>
</evidence>
<accession>A0A239EZ30</accession>
<keyword evidence="4" id="KW-0904">Protein phosphatase</keyword>
<reference evidence="7 8" key="1">
    <citation type="submission" date="2017-06" db="EMBL/GenBank/DDBJ databases">
        <authorList>
            <person name="Kim H.J."/>
            <person name="Triplett B.A."/>
        </authorList>
    </citation>
    <scope>NUCLEOTIDE SEQUENCE [LARGE SCALE GENOMIC DNA]</scope>
    <source>
        <strain evidence="7 8">DSM 44715</strain>
    </source>
</reference>
<dbReference type="InterPro" id="IPR017867">
    <property type="entry name" value="Tyr_phospatase_low_mol_wt"/>
</dbReference>
<dbReference type="SUPFAM" id="SSF52788">
    <property type="entry name" value="Phosphotyrosine protein phosphatases I"/>
    <property type="match status" value="1"/>
</dbReference>
<comment type="similarity">
    <text evidence="1">Belongs to the low molecular weight phosphotyrosine protein phosphatase family.</text>
</comment>
<feature type="domain" description="Phosphotyrosine protein phosphatase I" evidence="6">
    <location>
        <begin position="20"/>
        <end position="168"/>
    </location>
</feature>
<evidence type="ECO:0000256" key="2">
    <source>
        <dbReference type="ARBA" id="ARBA00013064"/>
    </source>
</evidence>
<dbReference type="Pfam" id="PF01451">
    <property type="entry name" value="LMWPc"/>
    <property type="match status" value="1"/>
</dbReference>